<dbReference type="RefSeq" id="WP_184102466.1">
    <property type="nucleotide sequence ID" value="NZ_JACHHN010000008.1"/>
</dbReference>
<keyword evidence="1" id="KW-1133">Transmembrane helix</keyword>
<keyword evidence="1" id="KW-0472">Membrane</keyword>
<organism evidence="2 3">
    <name type="scientific">Silvimonas terrae</name>
    <dbReference type="NCBI Taxonomy" id="300266"/>
    <lineage>
        <taxon>Bacteria</taxon>
        <taxon>Pseudomonadati</taxon>
        <taxon>Pseudomonadota</taxon>
        <taxon>Betaproteobacteria</taxon>
        <taxon>Neisseriales</taxon>
        <taxon>Chitinibacteraceae</taxon>
        <taxon>Silvimonas</taxon>
    </lineage>
</organism>
<proteinExistence type="predicted"/>
<gene>
    <name evidence="2" type="ORF">HNQ50_003556</name>
</gene>
<evidence type="ECO:0000313" key="3">
    <source>
        <dbReference type="Proteomes" id="UP000543030"/>
    </source>
</evidence>
<name>A0A840RKQ5_9NEIS</name>
<dbReference type="Proteomes" id="UP000543030">
    <property type="component" value="Unassembled WGS sequence"/>
</dbReference>
<reference evidence="2 3" key="1">
    <citation type="submission" date="2020-08" db="EMBL/GenBank/DDBJ databases">
        <title>Genomic Encyclopedia of Type Strains, Phase IV (KMG-IV): sequencing the most valuable type-strain genomes for metagenomic binning, comparative biology and taxonomic classification.</title>
        <authorList>
            <person name="Goeker M."/>
        </authorList>
    </citation>
    <scope>NUCLEOTIDE SEQUENCE [LARGE SCALE GENOMIC DNA]</scope>
    <source>
        <strain evidence="2 3">DSM 18233</strain>
    </source>
</reference>
<accession>A0A840RKQ5</accession>
<feature type="transmembrane region" description="Helical" evidence="1">
    <location>
        <begin position="24"/>
        <end position="41"/>
    </location>
</feature>
<keyword evidence="1" id="KW-0812">Transmembrane</keyword>
<protein>
    <submittedName>
        <fullName evidence="2">Uncharacterized protein</fullName>
    </submittedName>
</protein>
<comment type="caution">
    <text evidence="2">The sequence shown here is derived from an EMBL/GenBank/DDBJ whole genome shotgun (WGS) entry which is preliminary data.</text>
</comment>
<dbReference type="AlphaFoldDB" id="A0A840RKQ5"/>
<evidence type="ECO:0000256" key="1">
    <source>
        <dbReference type="SAM" id="Phobius"/>
    </source>
</evidence>
<sequence>MPFDLDQISPVEAVPPIRIGWGKWLLLLVLMMGAGAAALLLGAPKLLPTAPVLLWLAIVGVPALLWLILLCFAIGHQQSLQTDVKDANLQRQIEMANTVNVAGIPLAVLAAAYRVDAAAVKISSGTIAARQIRRMPQLRYSKDAQTVDARWLEAPGRVWLPEMPEQARHEAVLAWVLQDLFRQLQPALAALPEGTPVQIHLHADTRVSDESVQTLWQEAGAEYARHLHLALPVVSAELPDLAAVERWLWSP</sequence>
<feature type="transmembrane region" description="Helical" evidence="1">
    <location>
        <begin position="53"/>
        <end position="75"/>
    </location>
</feature>
<keyword evidence="3" id="KW-1185">Reference proteome</keyword>
<dbReference type="EMBL" id="JACHHN010000008">
    <property type="protein sequence ID" value="MBB5192802.1"/>
    <property type="molecule type" value="Genomic_DNA"/>
</dbReference>
<evidence type="ECO:0000313" key="2">
    <source>
        <dbReference type="EMBL" id="MBB5192802.1"/>
    </source>
</evidence>